<organism evidence="1 2">
    <name type="scientific">Daphnia magna</name>
    <dbReference type="NCBI Taxonomy" id="35525"/>
    <lineage>
        <taxon>Eukaryota</taxon>
        <taxon>Metazoa</taxon>
        <taxon>Ecdysozoa</taxon>
        <taxon>Arthropoda</taxon>
        <taxon>Crustacea</taxon>
        <taxon>Branchiopoda</taxon>
        <taxon>Diplostraca</taxon>
        <taxon>Cladocera</taxon>
        <taxon>Anomopoda</taxon>
        <taxon>Daphniidae</taxon>
        <taxon>Daphnia</taxon>
    </lineage>
</organism>
<evidence type="ECO:0000313" key="2">
    <source>
        <dbReference type="Proteomes" id="UP001234178"/>
    </source>
</evidence>
<name>A0ABQ9Z233_9CRUS</name>
<evidence type="ECO:0000313" key="1">
    <source>
        <dbReference type="EMBL" id="KAK4006958.1"/>
    </source>
</evidence>
<dbReference type="Proteomes" id="UP001234178">
    <property type="component" value="Unassembled WGS sequence"/>
</dbReference>
<dbReference type="EMBL" id="JAOYFB010000002">
    <property type="protein sequence ID" value="KAK4006958.1"/>
    <property type="molecule type" value="Genomic_DNA"/>
</dbReference>
<keyword evidence="2" id="KW-1185">Reference proteome</keyword>
<sequence>MTSATRSLDTWSSKRMCGYIVFSLEGVTINYEQFTAFLSLRQMTGRHTKEAILTEFEDVDENAQAGQDETGPLAEDFTGEEEEMIKLVLDSEDSDSIVELP</sequence>
<accession>A0ABQ9Z233</accession>
<protein>
    <submittedName>
        <fullName evidence="1">Uncharacterized protein</fullName>
    </submittedName>
</protein>
<proteinExistence type="predicted"/>
<gene>
    <name evidence="1" type="ORF">OUZ56_012112</name>
</gene>
<reference evidence="1 2" key="1">
    <citation type="journal article" date="2023" name="Nucleic Acids Res.">
        <title>The hologenome of Daphnia magna reveals possible DNA methylation and microbiome-mediated evolution of the host genome.</title>
        <authorList>
            <person name="Chaturvedi A."/>
            <person name="Li X."/>
            <person name="Dhandapani V."/>
            <person name="Marshall H."/>
            <person name="Kissane S."/>
            <person name="Cuenca-Cambronero M."/>
            <person name="Asole G."/>
            <person name="Calvet F."/>
            <person name="Ruiz-Romero M."/>
            <person name="Marangio P."/>
            <person name="Guigo R."/>
            <person name="Rago D."/>
            <person name="Mirbahai L."/>
            <person name="Eastwood N."/>
            <person name="Colbourne J.K."/>
            <person name="Zhou J."/>
            <person name="Mallon E."/>
            <person name="Orsini L."/>
        </authorList>
    </citation>
    <scope>NUCLEOTIDE SEQUENCE [LARGE SCALE GENOMIC DNA]</scope>
    <source>
        <strain evidence="1">LRV0_1</strain>
    </source>
</reference>
<comment type="caution">
    <text evidence="1">The sequence shown here is derived from an EMBL/GenBank/DDBJ whole genome shotgun (WGS) entry which is preliminary data.</text>
</comment>